<evidence type="ECO:0000313" key="5">
    <source>
        <dbReference type="Proteomes" id="UP001454036"/>
    </source>
</evidence>
<feature type="repeat" description="PPR" evidence="3">
    <location>
        <begin position="165"/>
        <end position="199"/>
    </location>
</feature>
<feature type="repeat" description="PPR" evidence="3">
    <location>
        <begin position="200"/>
        <end position="234"/>
    </location>
</feature>
<feature type="repeat" description="PPR" evidence="3">
    <location>
        <begin position="492"/>
        <end position="526"/>
    </location>
</feature>
<comment type="similarity">
    <text evidence="1">Belongs to the PPR family. P subfamily.</text>
</comment>
<reference evidence="4 5" key="1">
    <citation type="submission" date="2024-01" db="EMBL/GenBank/DDBJ databases">
        <title>The complete chloroplast genome sequence of Lithospermum erythrorhizon: insights into the phylogenetic relationship among Boraginaceae species and the maternal lineages of purple gromwells.</title>
        <authorList>
            <person name="Okada T."/>
            <person name="Watanabe K."/>
        </authorList>
    </citation>
    <scope>NUCLEOTIDE SEQUENCE [LARGE SCALE GENOMIC DNA]</scope>
</reference>
<evidence type="ECO:0000313" key="4">
    <source>
        <dbReference type="EMBL" id="GAA0174114.1"/>
    </source>
</evidence>
<keyword evidence="2" id="KW-0677">Repeat</keyword>
<evidence type="ECO:0000256" key="1">
    <source>
        <dbReference type="ARBA" id="ARBA00007626"/>
    </source>
</evidence>
<keyword evidence="5" id="KW-1185">Reference proteome</keyword>
<dbReference type="Proteomes" id="UP001454036">
    <property type="component" value="Unassembled WGS sequence"/>
</dbReference>
<evidence type="ECO:0000256" key="2">
    <source>
        <dbReference type="ARBA" id="ARBA00022737"/>
    </source>
</evidence>
<comment type="caution">
    <text evidence="4">The sequence shown here is derived from an EMBL/GenBank/DDBJ whole genome shotgun (WGS) entry which is preliminary data.</text>
</comment>
<dbReference type="Pfam" id="PF01535">
    <property type="entry name" value="PPR"/>
    <property type="match status" value="1"/>
</dbReference>
<feature type="repeat" description="PPR" evidence="3">
    <location>
        <begin position="270"/>
        <end position="304"/>
    </location>
</feature>
<feature type="repeat" description="PPR" evidence="3">
    <location>
        <begin position="130"/>
        <end position="164"/>
    </location>
</feature>
<gene>
    <name evidence="4" type="ORF">LIER_41664</name>
</gene>
<dbReference type="InterPro" id="IPR002885">
    <property type="entry name" value="PPR_rpt"/>
</dbReference>
<dbReference type="Pfam" id="PF13041">
    <property type="entry name" value="PPR_2"/>
    <property type="match status" value="3"/>
</dbReference>
<dbReference type="PANTHER" id="PTHR47447:SF27">
    <property type="entry name" value="PENTACOTRIPEPTIDE-REPEAT REGION OF PRORP DOMAIN-CONTAINING PROTEIN"/>
    <property type="match status" value="1"/>
</dbReference>
<feature type="repeat" description="PPR" evidence="3">
    <location>
        <begin position="235"/>
        <end position="269"/>
    </location>
</feature>
<protein>
    <submittedName>
        <fullName evidence="4">Chaperone</fullName>
    </submittedName>
</protein>
<evidence type="ECO:0000256" key="3">
    <source>
        <dbReference type="PROSITE-ProRule" id="PRU00708"/>
    </source>
</evidence>
<dbReference type="AlphaFoldDB" id="A0AAV3RE80"/>
<organism evidence="4 5">
    <name type="scientific">Lithospermum erythrorhizon</name>
    <name type="common">Purple gromwell</name>
    <name type="synonym">Lithospermum officinale var. erythrorhizon</name>
    <dbReference type="NCBI Taxonomy" id="34254"/>
    <lineage>
        <taxon>Eukaryota</taxon>
        <taxon>Viridiplantae</taxon>
        <taxon>Streptophyta</taxon>
        <taxon>Embryophyta</taxon>
        <taxon>Tracheophyta</taxon>
        <taxon>Spermatophyta</taxon>
        <taxon>Magnoliopsida</taxon>
        <taxon>eudicotyledons</taxon>
        <taxon>Gunneridae</taxon>
        <taxon>Pentapetalae</taxon>
        <taxon>asterids</taxon>
        <taxon>lamiids</taxon>
        <taxon>Boraginales</taxon>
        <taxon>Boraginaceae</taxon>
        <taxon>Boraginoideae</taxon>
        <taxon>Lithospermeae</taxon>
        <taxon>Lithospermum</taxon>
    </lineage>
</organism>
<dbReference type="NCBIfam" id="TIGR00756">
    <property type="entry name" value="PPR"/>
    <property type="match status" value="6"/>
</dbReference>
<dbReference type="EMBL" id="BAABME010026559">
    <property type="protein sequence ID" value="GAA0174114.1"/>
    <property type="molecule type" value="Genomic_DNA"/>
</dbReference>
<dbReference type="Gene3D" id="1.25.40.10">
    <property type="entry name" value="Tetratricopeptide repeat domain"/>
    <property type="match status" value="3"/>
</dbReference>
<dbReference type="InterPro" id="IPR011990">
    <property type="entry name" value="TPR-like_helical_dom_sf"/>
</dbReference>
<proteinExistence type="inferred from homology"/>
<dbReference type="PROSITE" id="PS51375">
    <property type="entry name" value="PPR"/>
    <property type="match status" value="6"/>
</dbReference>
<sequence length="583" mass="66053">MYKQHVLFKKFQSLSCLYFKAFTFNRRSSITTISSLHRPKGKIPSRNIKKNKINKKNADPPKVVYMREIITKISNILRYSTWDDAQEQLRSLSINWDSYTVTQVLKTHPPMEKSWLFFNWARKLRGFKHDQFTYTTMLDIFGEARRISSMIFVFEEMKMKGIKIDAVTYTSLLHWLSNDGNVDGAAMLWNEMRDKGCSLTVVSYTAYMKILFDHDRVKEATDLYKEMVEGGLTPNCHTYTVLMEHLANSGKFREVMEIFVKMRDAGAKPDKAACNILMEKCCKAGKTSEMTKILLYMKENSLVLRYPVYMEALNVLENAGQSDILLRQVNRHFHSENSNECTKGLEQRALGANKLTSDGINILNLLEKKNLDAVDCLLSDSMHVSIQLDSRLISTIIEVNVASDRQSGALLAFDYSVKHGISINSSAYLALIGMFIRRNLSLKVVEIVEKMIQEGQSLGTQLSALLIHRLGCVRESVAATLVFNMLPGEHKNTATYTALVGAFFASGNPDKALQTFDTMKVQGIKVALGTYCILLSGLEKCGKVKKLESYRKEKKNLQAESVSQVTSEEERICNLLFAGNLVV</sequence>
<name>A0AAV3RE80_LITER</name>
<accession>A0AAV3RE80</accession>
<dbReference type="PANTHER" id="PTHR47447">
    <property type="entry name" value="OS03G0856100 PROTEIN"/>
    <property type="match status" value="1"/>
</dbReference>